<name>A0A9Q8PFM9_PASFU</name>
<sequence>MSTATVKTRTIYHFLEPTFIENIVIRPNGHLLLTTFREGSVYNLDPNAASPEPELVAKLPGTTALTGIVQIEYDTYAVTGGIKAGSMKFEKSTMKVFDRLLGLSELASKGPLGANGAKVRDGYFYFTNSAQELFCKVKVDSQGDTTGDIEIVTHNEEAKHNMPYDDFDFDSEGNAWITVHSESIYRIDPGGRQTLFIGGDGSPLQGPTSLAVSKDDTKLYVACAGNMGKWRGSVVEVHLP</sequence>
<dbReference type="Proteomes" id="UP000756132">
    <property type="component" value="Chromosome 9"/>
</dbReference>
<dbReference type="PANTHER" id="PTHR42060">
    <property type="entry name" value="NHL REPEAT-CONTAINING PROTEIN-RELATED"/>
    <property type="match status" value="1"/>
</dbReference>
<reference evidence="1" key="2">
    <citation type="journal article" date="2022" name="Microb. Genom.">
        <title>A chromosome-scale genome assembly of the tomato pathogen Cladosporium fulvum reveals a compartmentalized genome architecture and the presence of a dispensable chromosome.</title>
        <authorList>
            <person name="Zaccaron A.Z."/>
            <person name="Chen L.H."/>
            <person name="Samaras A."/>
            <person name="Stergiopoulos I."/>
        </authorList>
    </citation>
    <scope>NUCLEOTIDE SEQUENCE</scope>
    <source>
        <strain evidence="1">Race5_Kim</strain>
    </source>
</reference>
<dbReference type="Gene3D" id="2.120.10.30">
    <property type="entry name" value="TolB, C-terminal domain"/>
    <property type="match status" value="2"/>
</dbReference>
<evidence type="ECO:0000313" key="1">
    <source>
        <dbReference type="EMBL" id="UJO21585.1"/>
    </source>
</evidence>
<dbReference type="EMBL" id="CP090171">
    <property type="protein sequence ID" value="UJO21585.1"/>
    <property type="molecule type" value="Genomic_DNA"/>
</dbReference>
<reference evidence="1" key="1">
    <citation type="submission" date="2021-12" db="EMBL/GenBank/DDBJ databases">
        <authorList>
            <person name="Zaccaron A."/>
            <person name="Stergiopoulos I."/>
        </authorList>
    </citation>
    <scope>NUCLEOTIDE SEQUENCE</scope>
    <source>
        <strain evidence="1">Race5_Kim</strain>
    </source>
</reference>
<proteinExistence type="predicted"/>
<evidence type="ECO:0008006" key="3">
    <source>
        <dbReference type="Google" id="ProtNLM"/>
    </source>
</evidence>
<dbReference type="InterPro" id="IPR052998">
    <property type="entry name" value="Hetero-Diels-Alderase-like"/>
</dbReference>
<keyword evidence="2" id="KW-1185">Reference proteome</keyword>
<dbReference type="OrthoDB" id="9977941at2759"/>
<protein>
    <recommendedName>
        <fullName evidence="3">SMP-30/Gluconolactonase/LRE-like region domain-containing protein</fullName>
    </recommendedName>
</protein>
<organism evidence="1 2">
    <name type="scientific">Passalora fulva</name>
    <name type="common">Tomato leaf mold</name>
    <name type="synonym">Cladosporium fulvum</name>
    <dbReference type="NCBI Taxonomy" id="5499"/>
    <lineage>
        <taxon>Eukaryota</taxon>
        <taxon>Fungi</taxon>
        <taxon>Dikarya</taxon>
        <taxon>Ascomycota</taxon>
        <taxon>Pezizomycotina</taxon>
        <taxon>Dothideomycetes</taxon>
        <taxon>Dothideomycetidae</taxon>
        <taxon>Mycosphaerellales</taxon>
        <taxon>Mycosphaerellaceae</taxon>
        <taxon>Fulvia</taxon>
    </lineage>
</organism>
<dbReference type="InterPro" id="IPR011042">
    <property type="entry name" value="6-blade_b-propeller_TolB-like"/>
</dbReference>
<dbReference type="AlphaFoldDB" id="A0A9Q8PFM9"/>
<dbReference type="KEGG" id="ffu:CLAFUR5_08987"/>
<dbReference type="GeneID" id="71988865"/>
<dbReference type="RefSeq" id="XP_047765951.1">
    <property type="nucleotide sequence ID" value="XM_047908135.1"/>
</dbReference>
<gene>
    <name evidence="1" type="ORF">CLAFUR5_08987</name>
</gene>
<accession>A0A9Q8PFM9</accession>
<dbReference type="SUPFAM" id="SSF63829">
    <property type="entry name" value="Calcium-dependent phosphotriesterase"/>
    <property type="match status" value="1"/>
</dbReference>
<evidence type="ECO:0000313" key="2">
    <source>
        <dbReference type="Proteomes" id="UP000756132"/>
    </source>
</evidence>
<dbReference type="PANTHER" id="PTHR42060:SF1">
    <property type="entry name" value="NHL REPEAT-CONTAINING PROTEIN"/>
    <property type="match status" value="1"/>
</dbReference>